<gene>
    <name evidence="6" type="ORF">JET18_01410</name>
</gene>
<evidence type="ECO:0000256" key="1">
    <source>
        <dbReference type="ARBA" id="ARBA00022670"/>
    </source>
</evidence>
<evidence type="ECO:0000256" key="2">
    <source>
        <dbReference type="ARBA" id="ARBA00022723"/>
    </source>
</evidence>
<keyword evidence="4" id="KW-0862">Zinc</keyword>
<dbReference type="Gene3D" id="3.40.390.10">
    <property type="entry name" value="Collagenase (Catalytic Domain)"/>
    <property type="match status" value="1"/>
</dbReference>
<evidence type="ECO:0000313" key="7">
    <source>
        <dbReference type="Proteomes" id="UP000661696"/>
    </source>
</evidence>
<keyword evidence="7" id="KW-1185">Reference proteome</keyword>
<dbReference type="SUPFAM" id="SSF55486">
    <property type="entry name" value="Metalloproteases ('zincins'), catalytic domain"/>
    <property type="match status" value="1"/>
</dbReference>
<dbReference type="EMBL" id="JAELVM010000001">
    <property type="protein sequence ID" value="MBL1219473.1"/>
    <property type="molecule type" value="Genomic_DNA"/>
</dbReference>
<dbReference type="InterPro" id="IPR001818">
    <property type="entry name" value="Pept_M10_metallopeptidase"/>
</dbReference>
<proteinExistence type="predicted"/>
<comment type="caution">
    <text evidence="6">The sequence shown here is derived from an EMBL/GenBank/DDBJ whole genome shotgun (WGS) entry which is preliminary data.</text>
</comment>
<dbReference type="InterPro" id="IPR006026">
    <property type="entry name" value="Peptidase_Metallo"/>
</dbReference>
<reference evidence="6 7" key="1">
    <citation type="submission" date="2020-12" db="EMBL/GenBank/DDBJ databases">
        <title>Chryseobacterium endoalhailicus sp. nov., isolated from seed of leguminous plant.</title>
        <authorList>
            <person name="Zhang X."/>
        </authorList>
    </citation>
    <scope>NUCLEOTIDE SEQUENCE [LARGE SCALE GENOMIC DNA]</scope>
    <source>
        <strain evidence="6 7">L7</strain>
    </source>
</reference>
<evidence type="ECO:0000259" key="5">
    <source>
        <dbReference type="SMART" id="SM00235"/>
    </source>
</evidence>
<keyword evidence="6" id="KW-0482">Metalloprotease</keyword>
<dbReference type="SMART" id="SM00235">
    <property type="entry name" value="ZnMc"/>
    <property type="match status" value="1"/>
</dbReference>
<evidence type="ECO:0000256" key="3">
    <source>
        <dbReference type="ARBA" id="ARBA00022801"/>
    </source>
</evidence>
<name>A0ABS1QA41_9FLAO</name>
<keyword evidence="3" id="KW-0378">Hydrolase</keyword>
<dbReference type="RefSeq" id="WP_202088716.1">
    <property type="nucleotide sequence ID" value="NZ_JAELVM010000001.1"/>
</dbReference>
<accession>A0ABS1QA41</accession>
<evidence type="ECO:0000256" key="4">
    <source>
        <dbReference type="ARBA" id="ARBA00022833"/>
    </source>
</evidence>
<dbReference type="GO" id="GO:0008237">
    <property type="term" value="F:metallopeptidase activity"/>
    <property type="evidence" value="ECO:0007669"/>
    <property type="project" value="UniProtKB-KW"/>
</dbReference>
<feature type="domain" description="Peptidase metallopeptidase" evidence="5">
    <location>
        <begin position="56"/>
        <end position="222"/>
    </location>
</feature>
<evidence type="ECO:0000313" key="6">
    <source>
        <dbReference type="EMBL" id="MBL1219473.1"/>
    </source>
</evidence>
<dbReference type="Proteomes" id="UP000661696">
    <property type="component" value="Unassembled WGS sequence"/>
</dbReference>
<dbReference type="Pfam" id="PF00413">
    <property type="entry name" value="Peptidase_M10"/>
    <property type="match status" value="1"/>
</dbReference>
<organism evidence="6 7">
    <name type="scientific">Chryseobacterium endalhagicum</name>
    <dbReference type="NCBI Taxonomy" id="2797638"/>
    <lineage>
        <taxon>Bacteria</taxon>
        <taxon>Pseudomonadati</taxon>
        <taxon>Bacteroidota</taxon>
        <taxon>Flavobacteriia</taxon>
        <taxon>Flavobacteriales</taxon>
        <taxon>Weeksellaceae</taxon>
        <taxon>Chryseobacterium group</taxon>
        <taxon>Chryseobacterium</taxon>
    </lineage>
</organism>
<protein>
    <submittedName>
        <fullName evidence="6">Matrixin family metalloprotease</fullName>
    </submittedName>
</protein>
<dbReference type="InterPro" id="IPR024079">
    <property type="entry name" value="MetalloPept_cat_dom_sf"/>
</dbReference>
<keyword evidence="2" id="KW-0479">Metal-binding</keyword>
<sequence>MDNLEISSNPFELQTQNFLPSEDRLHIYGNHTLCITDHKAYKKSLTEIFVNASEGFIPLWEENVTLNWRFDKSMDTFFAKPELAKEGIRKLFSDAILSWEDACPVKFSENDDLWDFEITVLPDRCNGSSCVLASAFFPKQGQDTLVIYPKLFTQSYKEQVETIIHEMGHIFGLRHFFAQIEEKEWRSEAFGKNDDPFSIMNYGDKSTLTVRDKSDLKELYRLVWSKKITQINRTPIKLFKPYHVKQ</sequence>
<keyword evidence="1" id="KW-0645">Protease</keyword>